<feature type="signal peptide" evidence="2">
    <location>
        <begin position="1"/>
        <end position="18"/>
    </location>
</feature>
<sequence>MLTVSTLSALTLATPAQAASSAGYQDATVQPATSNPMVSDASAETTSASAIASISGSALAADVNSSAATDAAVTADSANTADSATSATTDSQTSNPINTSASATITIAVEGQATRVVTVTGTLGDSVAEAFGYPSLTQYDTAQYDVTTTNGVGTFTNDQSDNVTITITHKHVYTDFEHSGLTTQRTITFDNVPADADGTVANQTQTVKWATDTDLVTQQTTYIPMASAYIQYVFHQPTGYDATSNGVQLTSSGQNIIVTADALSSTTTLPTNRAVIVTFTLALINGQIVFFDDDRDGEQVVTIEFSGYTNSLQFKIPTHYVVANLPVVLAQLRDSDELTFNSTAIGQNMTFNVYLKHQLETTTQSKTITVTIANNQAQKTLTFTRTATTDLVTNQTSVSDWTTDDQFSSLTTDDGLTTFDAQSVLSNGTTLATTIANFASQADATSQTVLLTAPDHVVTTTEHKQFLITIDGNQNQATVNFSRTKTTNLTTNQSTYSDWVADQSFSSLTTDDGLTTFNSLSVADNGLTIAENLANFANQTNTTSQTITLTEPQHLATTTQHKQLTITLAGNRARVTLYFTRIRTTDLVTHLSTYTDWVSDESFQLTSDDGQTTFTLQSLADNGLSIAANIAAFARQSGTASQTLQLTNSEDQTSATVIYTDPTTQQTVTSQTLKGAVNAPIVFTTVNHLAALQQQGYQMISDETALPQTFTRAQQVFHVTIKKAAKTTPRNAMQAYQKYFPASPSAKKTTTNQNRHATPSHYTTSQQSVNDLKKSQLGPGHQQVVFGGAGSSHASHAIGGGNDNITTELGQFFVSLSGTVNFGYVD</sequence>
<dbReference type="InterPro" id="IPR041495">
    <property type="entry name" value="Mub_B2"/>
</dbReference>
<keyword evidence="2" id="KW-0732">Signal</keyword>
<dbReference type="Proteomes" id="UP000051733">
    <property type="component" value="Unassembled WGS sequence"/>
</dbReference>
<dbReference type="InterPro" id="IPR041558">
    <property type="entry name" value="MucBP_2"/>
</dbReference>
<name>A0A0R2A2T3_9LACO</name>
<organism evidence="5 6">
    <name type="scientific">Paucilactobacillus vaccinostercus DSM 20634</name>
    <dbReference type="NCBI Taxonomy" id="1423813"/>
    <lineage>
        <taxon>Bacteria</taxon>
        <taxon>Bacillati</taxon>
        <taxon>Bacillota</taxon>
        <taxon>Bacilli</taxon>
        <taxon>Lactobacillales</taxon>
        <taxon>Lactobacillaceae</taxon>
        <taxon>Paucilactobacillus</taxon>
    </lineage>
</organism>
<reference evidence="5 6" key="1">
    <citation type="journal article" date="2015" name="Genome Announc.">
        <title>Expanding the biotechnology potential of lactobacilli through comparative genomics of 213 strains and associated genera.</title>
        <authorList>
            <person name="Sun Z."/>
            <person name="Harris H.M."/>
            <person name="McCann A."/>
            <person name="Guo C."/>
            <person name="Argimon S."/>
            <person name="Zhang W."/>
            <person name="Yang X."/>
            <person name="Jeffery I.B."/>
            <person name="Cooney J.C."/>
            <person name="Kagawa T.F."/>
            <person name="Liu W."/>
            <person name="Song Y."/>
            <person name="Salvetti E."/>
            <person name="Wrobel A."/>
            <person name="Rasinkangas P."/>
            <person name="Parkhill J."/>
            <person name="Rea M.C."/>
            <person name="O'Sullivan O."/>
            <person name="Ritari J."/>
            <person name="Douillard F.P."/>
            <person name="Paul Ross R."/>
            <person name="Yang R."/>
            <person name="Briner A.E."/>
            <person name="Felis G.E."/>
            <person name="de Vos W.M."/>
            <person name="Barrangou R."/>
            <person name="Klaenhammer T.R."/>
            <person name="Caufield P.W."/>
            <person name="Cui Y."/>
            <person name="Zhang H."/>
            <person name="O'Toole P.W."/>
        </authorList>
    </citation>
    <scope>NUCLEOTIDE SEQUENCE [LARGE SCALE GENOMIC DNA]</scope>
    <source>
        <strain evidence="5 6">DSM 20634</strain>
    </source>
</reference>
<evidence type="ECO:0000313" key="5">
    <source>
        <dbReference type="EMBL" id="KRM61264.1"/>
    </source>
</evidence>
<feature type="region of interest" description="Disordered" evidence="1">
    <location>
        <begin position="743"/>
        <end position="777"/>
    </location>
</feature>
<accession>A0A0R2A2T3</accession>
<dbReference type="AlphaFoldDB" id="A0A0R2A2T3"/>
<evidence type="ECO:0000259" key="4">
    <source>
        <dbReference type="Pfam" id="PF17966"/>
    </source>
</evidence>
<protein>
    <submittedName>
        <fullName evidence="5">Uncharacterized protein</fullName>
    </submittedName>
</protein>
<evidence type="ECO:0000313" key="6">
    <source>
        <dbReference type="Proteomes" id="UP000051733"/>
    </source>
</evidence>
<feature type="chain" id="PRO_5006414714" evidence="2">
    <location>
        <begin position="19"/>
        <end position="826"/>
    </location>
</feature>
<feature type="region of interest" description="Disordered" evidence="1">
    <location>
        <begin position="78"/>
        <end position="98"/>
    </location>
</feature>
<feature type="domain" description="Mucin binding" evidence="3">
    <location>
        <begin position="654"/>
        <end position="722"/>
    </location>
</feature>
<dbReference type="Gene3D" id="2.60.40.4300">
    <property type="match status" value="1"/>
</dbReference>
<dbReference type="Pfam" id="PF17966">
    <property type="entry name" value="Muc_B2"/>
    <property type="match status" value="1"/>
</dbReference>
<gene>
    <name evidence="5" type="ORF">FC26_GL001948</name>
</gene>
<feature type="domain" description="Mub B2-like" evidence="4">
    <location>
        <begin position="361"/>
        <end position="411"/>
    </location>
</feature>
<dbReference type="Pfam" id="PF17965">
    <property type="entry name" value="MucBP_2"/>
    <property type="match status" value="1"/>
</dbReference>
<evidence type="ECO:0000259" key="3">
    <source>
        <dbReference type="Pfam" id="PF17965"/>
    </source>
</evidence>
<comment type="caution">
    <text evidence="5">The sequence shown here is derived from an EMBL/GenBank/DDBJ whole genome shotgun (WGS) entry which is preliminary data.</text>
</comment>
<dbReference type="PATRIC" id="fig|1423813.3.peg.1977"/>
<feature type="compositionally biased region" description="Low complexity" evidence="1">
    <location>
        <begin position="78"/>
        <end position="91"/>
    </location>
</feature>
<feature type="compositionally biased region" description="Polar residues" evidence="1">
    <location>
        <begin position="746"/>
        <end position="770"/>
    </location>
</feature>
<keyword evidence="6" id="KW-1185">Reference proteome</keyword>
<dbReference type="EMBL" id="AYYY01000030">
    <property type="protein sequence ID" value="KRM61264.1"/>
    <property type="molecule type" value="Genomic_DNA"/>
</dbReference>
<proteinExistence type="predicted"/>
<dbReference type="Gene3D" id="3.10.20.470">
    <property type="match status" value="1"/>
</dbReference>
<evidence type="ECO:0000256" key="2">
    <source>
        <dbReference type="SAM" id="SignalP"/>
    </source>
</evidence>
<dbReference type="STRING" id="1423813.FC26_GL001948"/>
<evidence type="ECO:0000256" key="1">
    <source>
        <dbReference type="SAM" id="MobiDB-lite"/>
    </source>
</evidence>